<evidence type="ECO:0000313" key="2">
    <source>
        <dbReference type="Proteomes" id="UP000655208"/>
    </source>
</evidence>
<reference evidence="1" key="2">
    <citation type="submission" date="2020-09" db="EMBL/GenBank/DDBJ databases">
        <authorList>
            <person name="Sun Q."/>
            <person name="Zhou Y."/>
        </authorList>
    </citation>
    <scope>NUCLEOTIDE SEQUENCE</scope>
    <source>
        <strain evidence="1">CGMCC 4.7308</strain>
    </source>
</reference>
<organism evidence="1 2">
    <name type="scientific">Nakamurella endophytica</name>
    <dbReference type="NCBI Taxonomy" id="1748367"/>
    <lineage>
        <taxon>Bacteria</taxon>
        <taxon>Bacillati</taxon>
        <taxon>Actinomycetota</taxon>
        <taxon>Actinomycetes</taxon>
        <taxon>Nakamurellales</taxon>
        <taxon>Nakamurellaceae</taxon>
        <taxon>Nakamurella</taxon>
    </lineage>
</organism>
<dbReference type="AlphaFoldDB" id="A0A917TDX6"/>
<gene>
    <name evidence="1" type="ORF">GCM10011594_43570</name>
</gene>
<dbReference type="RefSeq" id="WP_188944965.1">
    <property type="nucleotide sequence ID" value="NZ_BMNA01000021.1"/>
</dbReference>
<comment type="caution">
    <text evidence="1">The sequence shown here is derived from an EMBL/GenBank/DDBJ whole genome shotgun (WGS) entry which is preliminary data.</text>
</comment>
<dbReference type="Proteomes" id="UP000655208">
    <property type="component" value="Unassembled WGS sequence"/>
</dbReference>
<keyword evidence="2" id="KW-1185">Reference proteome</keyword>
<name>A0A917TDX6_9ACTN</name>
<protein>
    <submittedName>
        <fullName evidence="1">Uncharacterized protein</fullName>
    </submittedName>
</protein>
<proteinExistence type="predicted"/>
<evidence type="ECO:0000313" key="1">
    <source>
        <dbReference type="EMBL" id="GGM18769.1"/>
    </source>
</evidence>
<accession>A0A917TDX6</accession>
<dbReference type="EMBL" id="BMNA01000021">
    <property type="protein sequence ID" value="GGM18769.1"/>
    <property type="molecule type" value="Genomic_DNA"/>
</dbReference>
<reference evidence="1" key="1">
    <citation type="journal article" date="2014" name="Int. J. Syst. Evol. Microbiol.">
        <title>Complete genome sequence of Corynebacterium casei LMG S-19264T (=DSM 44701T), isolated from a smear-ripened cheese.</title>
        <authorList>
            <consortium name="US DOE Joint Genome Institute (JGI-PGF)"/>
            <person name="Walter F."/>
            <person name="Albersmeier A."/>
            <person name="Kalinowski J."/>
            <person name="Ruckert C."/>
        </authorList>
    </citation>
    <scope>NUCLEOTIDE SEQUENCE</scope>
    <source>
        <strain evidence="1">CGMCC 4.7308</strain>
    </source>
</reference>
<sequence>MTLGNDQFDADFWRRQSVGLRLFDRVEEVLGDRVLECRFLPDRTPQVLLEQVGPDDVRVIGNLAQGIGLSGEVKVVAAAHGAVSRWQQLAQDLDELRRRSPGVLLQYPTASSRFQPEPHRIALTATAEDVAAALHGRYGAAVTLQVGALRYPPDPAATPLRASFPSLPVMDPGRADIRLQAELTVTRGATVRTAVVLTNRSASPLEVQTNGQLTAQILDPETGAVAGGFVGAQTLPLIPFTAGPRGGRVEIPLLVGTASMRPELGYTLPPGRWQLTAPLDLADGTQHRIPALNFNITD</sequence>